<evidence type="ECO:0000256" key="1">
    <source>
        <dbReference type="SAM" id="Phobius"/>
    </source>
</evidence>
<sequence length="66" mass="7838">MPTEMIIRLILAAILFVVIVIILVRFRRGKSNTDARDSLEIMKERYEKGEITKEDYEEQKRRRGKA</sequence>
<dbReference type="EMBL" id="JBHUDE010000011">
    <property type="protein sequence ID" value="MFD1606746.1"/>
    <property type="molecule type" value="Genomic_DNA"/>
</dbReference>
<feature type="transmembrane region" description="Helical" evidence="1">
    <location>
        <begin position="6"/>
        <end position="26"/>
    </location>
</feature>
<comment type="caution">
    <text evidence="3">The sequence shown here is derived from an EMBL/GenBank/DDBJ whole genome shotgun (WGS) entry which is preliminary data.</text>
</comment>
<feature type="domain" description="SHOCT" evidence="2">
    <location>
        <begin position="37"/>
        <end position="62"/>
    </location>
</feature>
<evidence type="ECO:0000313" key="4">
    <source>
        <dbReference type="Proteomes" id="UP001597221"/>
    </source>
</evidence>
<evidence type="ECO:0000259" key="2">
    <source>
        <dbReference type="Pfam" id="PF09851"/>
    </source>
</evidence>
<evidence type="ECO:0000313" key="3">
    <source>
        <dbReference type="EMBL" id="MFD1606746.1"/>
    </source>
</evidence>
<proteinExistence type="predicted"/>
<keyword evidence="1" id="KW-0812">Transmembrane</keyword>
<keyword evidence="1" id="KW-1133">Transmembrane helix</keyword>
<dbReference type="InterPro" id="IPR018649">
    <property type="entry name" value="SHOCT"/>
</dbReference>
<keyword evidence="4" id="KW-1185">Reference proteome</keyword>
<reference evidence="4" key="1">
    <citation type="journal article" date="2019" name="Int. J. Syst. Evol. Microbiol.">
        <title>The Global Catalogue of Microorganisms (GCM) 10K type strain sequencing project: providing services to taxonomists for standard genome sequencing and annotation.</title>
        <authorList>
            <consortium name="The Broad Institute Genomics Platform"/>
            <consortium name="The Broad Institute Genome Sequencing Center for Infectious Disease"/>
            <person name="Wu L."/>
            <person name="Ma J."/>
        </authorList>
    </citation>
    <scope>NUCLEOTIDE SEQUENCE [LARGE SCALE GENOMIC DNA]</scope>
    <source>
        <strain evidence="4">CGMCC 1.12376</strain>
    </source>
</reference>
<keyword evidence="1" id="KW-0472">Membrane</keyword>
<organism evidence="3 4">
    <name type="scientific">Oceanobacillus luteolus</name>
    <dbReference type="NCBI Taxonomy" id="1274358"/>
    <lineage>
        <taxon>Bacteria</taxon>
        <taxon>Bacillati</taxon>
        <taxon>Bacillota</taxon>
        <taxon>Bacilli</taxon>
        <taxon>Bacillales</taxon>
        <taxon>Bacillaceae</taxon>
        <taxon>Oceanobacillus</taxon>
    </lineage>
</organism>
<dbReference type="Pfam" id="PF09851">
    <property type="entry name" value="SHOCT"/>
    <property type="match status" value="1"/>
</dbReference>
<dbReference type="RefSeq" id="WP_251513798.1">
    <property type="nucleotide sequence ID" value="NZ_JAMBON010000012.1"/>
</dbReference>
<accession>A0ABW4HMP1</accession>
<gene>
    <name evidence="3" type="ORF">ACFSBH_03590</name>
</gene>
<protein>
    <submittedName>
        <fullName evidence="3">SHOCT domain-containing protein</fullName>
    </submittedName>
</protein>
<name>A0ABW4HMP1_9BACI</name>
<dbReference type="Proteomes" id="UP001597221">
    <property type="component" value="Unassembled WGS sequence"/>
</dbReference>